<dbReference type="Proteomes" id="UP000198432">
    <property type="component" value="Unassembled WGS sequence"/>
</dbReference>
<sequence>MKKGIFIFVAAVVVLAVVFYIDSRNSSDEKLVAPAGTENVQGELPLLPLTRLDSTRIIASDLEGKVVLVFFQPDCDPCKREAEQIRARLHAFDGYTLYFVSDAPLPELKRFALESNLAKQQNVFFAQASLEDITNTVGSVKTPSVFIFSEEGNLVKSFIGEAPIEEVVQHL</sequence>
<protein>
    <submittedName>
        <fullName evidence="2">Peroxiredoxin</fullName>
    </submittedName>
</protein>
<dbReference type="PROSITE" id="PS51352">
    <property type="entry name" value="THIOREDOXIN_2"/>
    <property type="match status" value="1"/>
</dbReference>
<dbReference type="AlphaFoldDB" id="A0A239JWB7"/>
<dbReference type="OrthoDB" id="662072at2"/>
<evidence type="ECO:0000313" key="2">
    <source>
        <dbReference type="EMBL" id="SNT10009.1"/>
    </source>
</evidence>
<evidence type="ECO:0000259" key="1">
    <source>
        <dbReference type="PROSITE" id="PS51352"/>
    </source>
</evidence>
<dbReference type="InterPro" id="IPR000866">
    <property type="entry name" value="AhpC/TSA"/>
</dbReference>
<gene>
    <name evidence="2" type="ORF">SAMN06296052_12420</name>
</gene>
<keyword evidence="3" id="KW-1185">Reference proteome</keyword>
<reference evidence="3" key="1">
    <citation type="submission" date="2017-06" db="EMBL/GenBank/DDBJ databases">
        <authorList>
            <person name="Varghese N."/>
            <person name="Submissions S."/>
        </authorList>
    </citation>
    <scope>NUCLEOTIDE SEQUENCE [LARGE SCALE GENOMIC DNA]</scope>
    <source>
        <strain evidence="3">NKM1</strain>
    </source>
</reference>
<dbReference type="GO" id="GO:0016491">
    <property type="term" value="F:oxidoreductase activity"/>
    <property type="evidence" value="ECO:0007669"/>
    <property type="project" value="InterPro"/>
</dbReference>
<dbReference type="SUPFAM" id="SSF52833">
    <property type="entry name" value="Thioredoxin-like"/>
    <property type="match status" value="1"/>
</dbReference>
<dbReference type="RefSeq" id="WP_089321084.1">
    <property type="nucleotide sequence ID" value="NZ_FZOQ01000024.1"/>
</dbReference>
<dbReference type="EMBL" id="FZOQ01000024">
    <property type="protein sequence ID" value="SNT10009.1"/>
    <property type="molecule type" value="Genomic_DNA"/>
</dbReference>
<dbReference type="Pfam" id="PF00578">
    <property type="entry name" value="AhpC-TSA"/>
    <property type="match status" value="1"/>
</dbReference>
<name>A0A239JWB7_9BACT</name>
<dbReference type="Gene3D" id="3.40.30.10">
    <property type="entry name" value="Glutaredoxin"/>
    <property type="match status" value="1"/>
</dbReference>
<evidence type="ECO:0000313" key="3">
    <source>
        <dbReference type="Proteomes" id="UP000198432"/>
    </source>
</evidence>
<organism evidence="2 3">
    <name type="scientific">Pontibacter ummariensis</name>
    <dbReference type="NCBI Taxonomy" id="1610492"/>
    <lineage>
        <taxon>Bacteria</taxon>
        <taxon>Pseudomonadati</taxon>
        <taxon>Bacteroidota</taxon>
        <taxon>Cytophagia</taxon>
        <taxon>Cytophagales</taxon>
        <taxon>Hymenobacteraceae</taxon>
        <taxon>Pontibacter</taxon>
    </lineage>
</organism>
<proteinExistence type="predicted"/>
<dbReference type="CDD" id="cd02966">
    <property type="entry name" value="TlpA_like_family"/>
    <property type="match status" value="1"/>
</dbReference>
<dbReference type="InterPro" id="IPR013766">
    <property type="entry name" value="Thioredoxin_domain"/>
</dbReference>
<accession>A0A239JWB7</accession>
<feature type="domain" description="Thioredoxin" evidence="1">
    <location>
        <begin position="26"/>
        <end position="171"/>
    </location>
</feature>
<dbReference type="InterPro" id="IPR036249">
    <property type="entry name" value="Thioredoxin-like_sf"/>
</dbReference>
<dbReference type="GO" id="GO:0016209">
    <property type="term" value="F:antioxidant activity"/>
    <property type="evidence" value="ECO:0007669"/>
    <property type="project" value="InterPro"/>
</dbReference>